<evidence type="ECO:0000256" key="1">
    <source>
        <dbReference type="SAM" id="Phobius"/>
    </source>
</evidence>
<feature type="transmembrane region" description="Helical" evidence="1">
    <location>
        <begin position="343"/>
        <end position="362"/>
    </location>
</feature>
<evidence type="ECO:0000313" key="4">
    <source>
        <dbReference type="EMBL" id="GJJ76265.1"/>
    </source>
</evidence>
<organism evidence="4 5">
    <name type="scientific">Entomortierella parvispora</name>
    <dbReference type="NCBI Taxonomy" id="205924"/>
    <lineage>
        <taxon>Eukaryota</taxon>
        <taxon>Fungi</taxon>
        <taxon>Fungi incertae sedis</taxon>
        <taxon>Mucoromycota</taxon>
        <taxon>Mortierellomycotina</taxon>
        <taxon>Mortierellomycetes</taxon>
        <taxon>Mortierellales</taxon>
        <taxon>Mortierellaceae</taxon>
        <taxon>Entomortierella</taxon>
    </lineage>
</organism>
<feature type="signal peptide" evidence="2">
    <location>
        <begin position="1"/>
        <end position="22"/>
    </location>
</feature>
<keyword evidence="5" id="KW-1185">Reference proteome</keyword>
<dbReference type="Proteomes" id="UP000827284">
    <property type="component" value="Unassembled WGS sequence"/>
</dbReference>
<keyword evidence="1" id="KW-1133">Transmembrane helix</keyword>
<keyword evidence="1" id="KW-0812">Transmembrane</keyword>
<feature type="chain" id="PRO_5040410980" description="Polysaccharide lyase 14 domain-containing protein" evidence="2">
    <location>
        <begin position="23"/>
        <end position="363"/>
    </location>
</feature>
<accession>A0A9P3HGR6</accession>
<gene>
    <name evidence="4" type="ORF">EMPS_08624</name>
</gene>
<name>A0A9P3HGR6_9FUNG</name>
<reference evidence="4" key="2">
    <citation type="journal article" date="2022" name="Microbiol. Resour. Announc.">
        <title>Whole-Genome Sequence of Entomortierella parvispora E1425, a Mucoromycotan Fungus Associated with Burkholderiaceae-Related Endosymbiotic Bacteria.</title>
        <authorList>
            <person name="Herlambang A."/>
            <person name="Guo Y."/>
            <person name="Takashima Y."/>
            <person name="Narisawa K."/>
            <person name="Ohta H."/>
            <person name="Nishizawa T."/>
        </authorList>
    </citation>
    <scope>NUCLEOTIDE SEQUENCE</scope>
    <source>
        <strain evidence="4">E1425</strain>
    </source>
</reference>
<protein>
    <recommendedName>
        <fullName evidence="3">Polysaccharide lyase 14 domain-containing protein</fullName>
    </recommendedName>
</protein>
<keyword evidence="2" id="KW-0732">Signal</keyword>
<dbReference type="PANTHER" id="PTHR40124:SF1">
    <property type="entry name" value="DISAGGREGATASE RELATED REPEAT PROTEIN"/>
    <property type="match status" value="1"/>
</dbReference>
<dbReference type="OrthoDB" id="2395160at2759"/>
<dbReference type="EMBL" id="BQFW01000012">
    <property type="protein sequence ID" value="GJJ76265.1"/>
    <property type="molecule type" value="Genomic_DNA"/>
</dbReference>
<dbReference type="PANTHER" id="PTHR40124">
    <property type="match status" value="1"/>
</dbReference>
<dbReference type="Pfam" id="PF21294">
    <property type="entry name" value="Polysacc_lyase_14"/>
    <property type="match status" value="1"/>
</dbReference>
<proteinExistence type="predicted"/>
<feature type="domain" description="Polysaccharide lyase 14" evidence="3">
    <location>
        <begin position="103"/>
        <end position="317"/>
    </location>
</feature>
<evidence type="ECO:0000256" key="2">
    <source>
        <dbReference type="SAM" id="SignalP"/>
    </source>
</evidence>
<comment type="caution">
    <text evidence="4">The sequence shown here is derived from an EMBL/GenBank/DDBJ whole genome shotgun (WGS) entry which is preliminary data.</text>
</comment>
<evidence type="ECO:0000313" key="5">
    <source>
        <dbReference type="Proteomes" id="UP000827284"/>
    </source>
</evidence>
<reference evidence="4" key="1">
    <citation type="submission" date="2021-11" db="EMBL/GenBank/DDBJ databases">
        <authorList>
            <person name="Herlambang A."/>
            <person name="Guo Y."/>
            <person name="Takashima Y."/>
            <person name="Nishizawa T."/>
        </authorList>
    </citation>
    <scope>NUCLEOTIDE SEQUENCE</scope>
    <source>
        <strain evidence="4">E1425</strain>
    </source>
</reference>
<dbReference type="InterPro" id="IPR048958">
    <property type="entry name" value="Polysacc_lyase_14"/>
</dbReference>
<keyword evidence="1" id="KW-0472">Membrane</keyword>
<dbReference type="AlphaFoldDB" id="A0A9P3HGR6"/>
<evidence type="ECO:0000259" key="3">
    <source>
        <dbReference type="Pfam" id="PF21294"/>
    </source>
</evidence>
<dbReference type="Gene3D" id="2.60.120.200">
    <property type="match status" value="1"/>
</dbReference>
<sequence length="363" mass="37889">MGLIALLGSCLVLASIATSTTADPLTRDQLYSQNGFLQNWVAPMPTAPIAASSANSTGASGGAKFLTQNWNTTYKTIAIGSDDISFVADPFAATANSSTTDGNSTGPVLQLNYPKGSYAPSLGPVAGGTQFYASPFGDKTPFSKMMISYDVGFPNGFNWVLGGKLPGIYGGAPYDGCSGGNQSTGTSCLTMRMMWRPSGLGEVYAYIPADPKSSFCESSEVICNDQYGKSIGRGLIYFAPGTWTRLDVIMDLNQPAGDQNGLLQVYMNGNPAISLNNIPYRSTGMVGFQGLFFSSFFGGSDPSWASPTDQTVYFKNLQLSVGAAAQLYEGSGTSGATAQKPTIGAASVTLISLVAIVLTLLAM</sequence>